<dbReference type="Gene3D" id="1.10.8.270">
    <property type="entry name" value="putative rabgap domain of human tbc1 domain family member 14 like domains"/>
    <property type="match status" value="1"/>
</dbReference>
<dbReference type="STRING" id="13706.A0A1X2H8Q1"/>
<feature type="domain" description="Rab-GAP TBC" evidence="2">
    <location>
        <begin position="208"/>
        <end position="428"/>
    </location>
</feature>
<feature type="compositionally biased region" description="Polar residues" evidence="1">
    <location>
        <begin position="61"/>
        <end position="72"/>
    </location>
</feature>
<evidence type="ECO:0000313" key="4">
    <source>
        <dbReference type="Proteomes" id="UP000242180"/>
    </source>
</evidence>
<feature type="region of interest" description="Disordered" evidence="1">
    <location>
        <begin position="29"/>
        <end position="72"/>
    </location>
</feature>
<dbReference type="AlphaFoldDB" id="A0A1X2H8Q1"/>
<dbReference type="InterPro" id="IPR000195">
    <property type="entry name" value="Rab-GAP-TBC_dom"/>
</dbReference>
<dbReference type="Gene3D" id="1.10.472.80">
    <property type="entry name" value="Ypt/Rab-GAP domain of gyp1p, domain 3"/>
    <property type="match status" value="1"/>
</dbReference>
<dbReference type="OrthoDB" id="294251at2759"/>
<dbReference type="SMART" id="SM00164">
    <property type="entry name" value="TBC"/>
    <property type="match status" value="1"/>
</dbReference>
<dbReference type="GO" id="GO:0005096">
    <property type="term" value="F:GTPase activator activity"/>
    <property type="evidence" value="ECO:0007669"/>
    <property type="project" value="TreeGrafter"/>
</dbReference>
<dbReference type="GO" id="GO:0031267">
    <property type="term" value="F:small GTPase binding"/>
    <property type="evidence" value="ECO:0007669"/>
    <property type="project" value="TreeGrafter"/>
</dbReference>
<dbReference type="InterPro" id="IPR050302">
    <property type="entry name" value="Rab_GAP_TBC_domain"/>
</dbReference>
<dbReference type="FunFam" id="1.10.8.270:FF:000016">
    <property type="entry name" value="TBC1 domain family member 2A"/>
    <property type="match status" value="1"/>
</dbReference>
<gene>
    <name evidence="3" type="ORF">BCR43DRAFT_494811</name>
</gene>
<sequence>MGHASILSSNNTTLMPANDLFHALEQLAASPRTRTSPTPPPRRARPQTLTRTASVDALPKTNKNLPYSPFNNNASGCPTDMDRSLMAEPTPISFSTGKDLFKRTHTRRYELLDDEDGFVMYTKKPDETVEPSGADLSSSNISACRTARDPYGFKRPTQYVRIEEIISFDWTYQQILQRQLDAWHKFMQEHDNTFPTINSKLKRNVRKGVPPEYRSKVWLHYSGAEEKMKAHPGLYDKLVTEAFATKHKNEHAEAIRRDLHRTFPDNKYFCCAIHQADGSVVMDPETNTMLQALYRVLLAFSIHTPCIGYCQSLNFLAGFFLLIIKESEEAAFWMLETVVNDYYPDKMFDTTMEGSSIDQMVLMQFVYEKMPGVWNKIGNKRCFWECTEQSDRLPPITLVTNHWFLTLFINIMPVETVLRVWDCVFVEGYKVLFRVALTIIKMNEKAICAVDDPTEVFQILQNMPRRLIDAHDFLDRVFSRNSLFGDVTRQEVERRRAIFMNRTKSCRASASTPDLRRQKMLMEKARAMEPRVSS</sequence>
<dbReference type="Gene3D" id="1.10.10.750">
    <property type="entry name" value="Ypt/Rab-GAP domain of gyp1p, domain 1"/>
    <property type="match status" value="1"/>
</dbReference>
<dbReference type="InterPro" id="IPR035969">
    <property type="entry name" value="Rab-GAP_TBC_sf"/>
</dbReference>
<dbReference type="PANTHER" id="PTHR47219">
    <property type="entry name" value="RAB GTPASE-ACTIVATING PROTEIN 1-LIKE"/>
    <property type="match status" value="1"/>
</dbReference>
<evidence type="ECO:0000256" key="1">
    <source>
        <dbReference type="SAM" id="MobiDB-lite"/>
    </source>
</evidence>
<organism evidence="3 4">
    <name type="scientific">Syncephalastrum racemosum</name>
    <name type="common">Filamentous fungus</name>
    <dbReference type="NCBI Taxonomy" id="13706"/>
    <lineage>
        <taxon>Eukaryota</taxon>
        <taxon>Fungi</taxon>
        <taxon>Fungi incertae sedis</taxon>
        <taxon>Mucoromycota</taxon>
        <taxon>Mucoromycotina</taxon>
        <taxon>Mucoromycetes</taxon>
        <taxon>Mucorales</taxon>
        <taxon>Syncephalastraceae</taxon>
        <taxon>Syncephalastrum</taxon>
    </lineage>
</organism>
<proteinExistence type="predicted"/>
<evidence type="ECO:0000313" key="3">
    <source>
        <dbReference type="EMBL" id="ORY94918.1"/>
    </source>
</evidence>
<accession>A0A1X2H8Q1</accession>
<dbReference type="Pfam" id="PF00566">
    <property type="entry name" value="RabGAP-TBC"/>
    <property type="match status" value="1"/>
</dbReference>
<evidence type="ECO:0000259" key="2">
    <source>
        <dbReference type="PROSITE" id="PS50086"/>
    </source>
</evidence>
<dbReference type="Proteomes" id="UP000242180">
    <property type="component" value="Unassembled WGS sequence"/>
</dbReference>
<comment type="caution">
    <text evidence="3">The sequence shown here is derived from an EMBL/GenBank/DDBJ whole genome shotgun (WGS) entry which is preliminary data.</text>
</comment>
<dbReference type="PROSITE" id="PS50086">
    <property type="entry name" value="TBC_RABGAP"/>
    <property type="match status" value="1"/>
</dbReference>
<reference evidence="3 4" key="1">
    <citation type="submission" date="2016-07" db="EMBL/GenBank/DDBJ databases">
        <title>Pervasive Adenine N6-methylation of Active Genes in Fungi.</title>
        <authorList>
            <consortium name="DOE Joint Genome Institute"/>
            <person name="Mondo S.J."/>
            <person name="Dannebaum R.O."/>
            <person name="Kuo R.C."/>
            <person name="Labutti K."/>
            <person name="Haridas S."/>
            <person name="Kuo A."/>
            <person name="Salamov A."/>
            <person name="Ahrendt S.R."/>
            <person name="Lipzen A."/>
            <person name="Sullivan W."/>
            <person name="Andreopoulos W.B."/>
            <person name="Clum A."/>
            <person name="Lindquist E."/>
            <person name="Daum C."/>
            <person name="Ramamoorthy G.K."/>
            <person name="Gryganskyi A."/>
            <person name="Culley D."/>
            <person name="Magnuson J.K."/>
            <person name="James T.Y."/>
            <person name="O'Malley M.A."/>
            <person name="Stajich J.E."/>
            <person name="Spatafora J.W."/>
            <person name="Visel A."/>
            <person name="Grigoriev I.V."/>
        </authorList>
    </citation>
    <scope>NUCLEOTIDE SEQUENCE [LARGE SCALE GENOMIC DNA]</scope>
    <source>
        <strain evidence="3 4">NRRL 2496</strain>
    </source>
</reference>
<keyword evidence="4" id="KW-1185">Reference proteome</keyword>
<dbReference type="PANTHER" id="PTHR47219:SF20">
    <property type="entry name" value="TBC1 DOMAIN FAMILY MEMBER 2B"/>
    <property type="match status" value="1"/>
</dbReference>
<dbReference type="EMBL" id="MCGN01000007">
    <property type="protein sequence ID" value="ORY94918.1"/>
    <property type="molecule type" value="Genomic_DNA"/>
</dbReference>
<protein>
    <submittedName>
        <fullName evidence="3">Rab-GTPase-TBC domain-domain-containing protein</fullName>
    </submittedName>
</protein>
<dbReference type="InParanoid" id="A0A1X2H8Q1"/>
<dbReference type="SUPFAM" id="SSF47923">
    <property type="entry name" value="Ypt/Rab-GAP domain of gyp1p"/>
    <property type="match status" value="2"/>
</dbReference>
<name>A0A1X2H8Q1_SYNRA</name>